<dbReference type="PANTHER" id="PTHR46972:SF1">
    <property type="entry name" value="FAD DEPENDENT OXIDOREDUCTASE DOMAIN-CONTAINING PROTEIN"/>
    <property type="match status" value="1"/>
</dbReference>
<keyword evidence="1" id="KW-0285">Flavoprotein</keyword>
<evidence type="ECO:0000256" key="2">
    <source>
        <dbReference type="ARBA" id="ARBA00022827"/>
    </source>
</evidence>
<comment type="caution">
    <text evidence="6">The sequence shown here is derived from an EMBL/GenBank/DDBJ whole genome shotgun (WGS) entry which is preliminary data.</text>
</comment>
<keyword evidence="7" id="KW-1185">Reference proteome</keyword>
<evidence type="ECO:0000256" key="1">
    <source>
        <dbReference type="ARBA" id="ARBA00022630"/>
    </source>
</evidence>
<name>A0AAJ0GBJ3_9PEZI</name>
<gene>
    <name evidence="6" type="ORF">LTR09_006973</name>
</gene>
<dbReference type="InterPro" id="IPR002938">
    <property type="entry name" value="FAD-bd"/>
</dbReference>
<sequence>MSALLKRSLQGQMLPSLTHSSLVSRSYGIPRWASTTSPANPPIAIIGAGPAGLMLARILSLNRIPYTVFERDASPVTRQGSGTLDVHPSSGQLTLKKAGLLDQFNASARHGVNTTIVDDQASVLLRLGGNEDKEERPEIDRKDLQRILQASVPNENIPWGSKIQQVTKSPEGGVSIHLPNENLESGFRLVVGADGARSRVRSLFTDVHPKYTGVTIFTTYIQPSDPIYASAADLAGQGNYLAMSGTQKLFLYYLGDKSYFLSVGTALPEAEAADKSDWSPDLTNLIKHSRGDFRAWPLYNLPLSALSWNHVPGATLLGYAAKLTVPTGDGVNNAIFDGLELAEKIVEHGVDNIEQAVVEYEKAMLPRAKEAIQKGEFMTDVLFGAGAPGSFFKAIGMEISSPASKSSENTSDTSQAELASGYKMSIIAAATSKPHDVLFRTAVHSQPTFLTGRTRRAMLLQRALHQTNRALRSLSYHYSLIEASPSSSREP</sequence>
<dbReference type="InterPro" id="IPR036188">
    <property type="entry name" value="FAD/NAD-bd_sf"/>
</dbReference>
<keyword evidence="3" id="KW-0560">Oxidoreductase</keyword>
<evidence type="ECO:0000313" key="6">
    <source>
        <dbReference type="EMBL" id="KAK3052019.1"/>
    </source>
</evidence>
<keyword evidence="2" id="KW-0274">FAD</keyword>
<dbReference type="GO" id="GO:0004497">
    <property type="term" value="F:monooxygenase activity"/>
    <property type="evidence" value="ECO:0007669"/>
    <property type="project" value="UniProtKB-KW"/>
</dbReference>
<dbReference type="SUPFAM" id="SSF51905">
    <property type="entry name" value="FAD/NAD(P)-binding domain"/>
    <property type="match status" value="1"/>
</dbReference>
<dbReference type="PANTHER" id="PTHR46972">
    <property type="entry name" value="MONOOXYGENASE ASQM-RELATED"/>
    <property type="match status" value="1"/>
</dbReference>
<dbReference type="Proteomes" id="UP001271007">
    <property type="component" value="Unassembled WGS sequence"/>
</dbReference>
<dbReference type="PRINTS" id="PR00420">
    <property type="entry name" value="RNGMNOXGNASE"/>
</dbReference>
<evidence type="ECO:0000313" key="7">
    <source>
        <dbReference type="Proteomes" id="UP001271007"/>
    </source>
</evidence>
<dbReference type="AlphaFoldDB" id="A0AAJ0GBJ3"/>
<evidence type="ECO:0000259" key="5">
    <source>
        <dbReference type="Pfam" id="PF01494"/>
    </source>
</evidence>
<organism evidence="6 7">
    <name type="scientific">Extremus antarcticus</name>
    <dbReference type="NCBI Taxonomy" id="702011"/>
    <lineage>
        <taxon>Eukaryota</taxon>
        <taxon>Fungi</taxon>
        <taxon>Dikarya</taxon>
        <taxon>Ascomycota</taxon>
        <taxon>Pezizomycotina</taxon>
        <taxon>Dothideomycetes</taxon>
        <taxon>Dothideomycetidae</taxon>
        <taxon>Mycosphaerellales</taxon>
        <taxon>Extremaceae</taxon>
        <taxon>Extremus</taxon>
    </lineage>
</organism>
<dbReference type="GO" id="GO:0071949">
    <property type="term" value="F:FAD binding"/>
    <property type="evidence" value="ECO:0007669"/>
    <property type="project" value="InterPro"/>
</dbReference>
<protein>
    <recommendedName>
        <fullName evidence="5">FAD-binding domain-containing protein</fullName>
    </recommendedName>
</protein>
<dbReference type="EMBL" id="JAWDJX010000023">
    <property type="protein sequence ID" value="KAK3052019.1"/>
    <property type="molecule type" value="Genomic_DNA"/>
</dbReference>
<dbReference type="Pfam" id="PF01494">
    <property type="entry name" value="FAD_binding_3"/>
    <property type="match status" value="1"/>
</dbReference>
<accession>A0AAJ0GBJ3</accession>
<proteinExistence type="predicted"/>
<feature type="domain" description="FAD-binding" evidence="5">
    <location>
        <begin position="43"/>
        <end position="202"/>
    </location>
</feature>
<keyword evidence="4" id="KW-0503">Monooxygenase</keyword>
<evidence type="ECO:0000256" key="3">
    <source>
        <dbReference type="ARBA" id="ARBA00023002"/>
    </source>
</evidence>
<dbReference type="Gene3D" id="3.50.50.60">
    <property type="entry name" value="FAD/NAD(P)-binding domain"/>
    <property type="match status" value="1"/>
</dbReference>
<evidence type="ECO:0000256" key="4">
    <source>
        <dbReference type="ARBA" id="ARBA00023033"/>
    </source>
</evidence>
<reference evidence="6" key="1">
    <citation type="submission" date="2023-04" db="EMBL/GenBank/DDBJ databases">
        <title>Black Yeasts Isolated from many extreme environments.</title>
        <authorList>
            <person name="Coleine C."/>
            <person name="Stajich J.E."/>
            <person name="Selbmann L."/>
        </authorList>
    </citation>
    <scope>NUCLEOTIDE SEQUENCE</scope>
    <source>
        <strain evidence="6">CCFEE 5312</strain>
    </source>
</reference>